<organism evidence="1 2">
    <name type="scientific">Coniochaeta hoffmannii</name>
    <dbReference type="NCBI Taxonomy" id="91930"/>
    <lineage>
        <taxon>Eukaryota</taxon>
        <taxon>Fungi</taxon>
        <taxon>Dikarya</taxon>
        <taxon>Ascomycota</taxon>
        <taxon>Pezizomycotina</taxon>
        <taxon>Sordariomycetes</taxon>
        <taxon>Sordariomycetidae</taxon>
        <taxon>Coniochaetales</taxon>
        <taxon>Coniochaetaceae</taxon>
        <taxon>Coniochaeta</taxon>
    </lineage>
</organism>
<dbReference type="EMBL" id="JANBVN010000069">
    <property type="protein sequence ID" value="KAJ9150614.1"/>
    <property type="molecule type" value="Genomic_DNA"/>
</dbReference>
<evidence type="ECO:0000313" key="1">
    <source>
        <dbReference type="EMBL" id="KAJ9150614.1"/>
    </source>
</evidence>
<keyword evidence="2" id="KW-1185">Reference proteome</keyword>
<comment type="caution">
    <text evidence="1">The sequence shown here is derived from an EMBL/GenBank/DDBJ whole genome shotgun (WGS) entry which is preliminary data.</text>
</comment>
<dbReference type="AlphaFoldDB" id="A0AA38VLQ5"/>
<reference evidence="1" key="1">
    <citation type="submission" date="2022-07" db="EMBL/GenBank/DDBJ databases">
        <title>Fungi with potential for degradation of polypropylene.</title>
        <authorList>
            <person name="Gostincar C."/>
        </authorList>
    </citation>
    <scope>NUCLEOTIDE SEQUENCE</scope>
    <source>
        <strain evidence="1">EXF-13287</strain>
    </source>
</reference>
<protein>
    <submittedName>
        <fullName evidence="1">Uncharacterized protein</fullName>
    </submittedName>
</protein>
<proteinExistence type="predicted"/>
<dbReference type="Proteomes" id="UP001174691">
    <property type="component" value="Unassembled WGS sequence"/>
</dbReference>
<name>A0AA38VLQ5_9PEZI</name>
<sequence>MAQRHPTLRYLVRRLGFTAKDDLWYNRDDLIHNAAELVNEYDREQPIDWQHEMEIRRTKQKRPQTAYA</sequence>
<accession>A0AA38VLQ5</accession>
<gene>
    <name evidence="1" type="ORF">NKR19_g5169</name>
</gene>
<evidence type="ECO:0000313" key="2">
    <source>
        <dbReference type="Proteomes" id="UP001174691"/>
    </source>
</evidence>